<name>A0A0F4Z8V1_9PEZI</name>
<reference evidence="2 3" key="1">
    <citation type="submission" date="2015-03" db="EMBL/GenBank/DDBJ databases">
        <authorList>
            <person name="Radwan O."/>
            <person name="Al-Naeli F.A."/>
            <person name="Rendon G.A."/>
            <person name="Fields C."/>
        </authorList>
    </citation>
    <scope>NUCLEOTIDE SEQUENCE [LARGE SCALE GENOMIC DNA]</scope>
    <source>
        <strain evidence="2">CR-DP1</strain>
    </source>
</reference>
<dbReference type="OrthoDB" id="496981at2759"/>
<dbReference type="PANTHER" id="PTHR48100">
    <property type="entry name" value="BROAD-SPECIFICITY PHOSPHATASE YOR283W-RELATED"/>
    <property type="match status" value="1"/>
</dbReference>
<dbReference type="Gene3D" id="3.40.50.1240">
    <property type="entry name" value="Phosphoglycerate mutase-like"/>
    <property type="match status" value="1"/>
</dbReference>
<dbReference type="InterPro" id="IPR029033">
    <property type="entry name" value="His_PPase_superfam"/>
</dbReference>
<evidence type="ECO:0000313" key="3">
    <source>
        <dbReference type="Proteomes" id="UP000033483"/>
    </source>
</evidence>
<protein>
    <submittedName>
        <fullName evidence="2">Uncharacterized protein</fullName>
    </submittedName>
</protein>
<feature type="region of interest" description="Disordered" evidence="1">
    <location>
        <begin position="69"/>
        <end position="94"/>
    </location>
</feature>
<dbReference type="AlphaFoldDB" id="A0A0F4Z8V1"/>
<gene>
    <name evidence="2" type="ORF">TD95_000020</name>
</gene>
<dbReference type="GO" id="GO:0016791">
    <property type="term" value="F:phosphatase activity"/>
    <property type="evidence" value="ECO:0007669"/>
    <property type="project" value="TreeGrafter"/>
</dbReference>
<sequence length="286" mass="31495">MPVTVHLVRHAQGEHNLSHDAELLPDPSLTALGLTQCAALHASFPHHADLTHLVASPMRRTIQTCLASFAPSSSDSDSDPDSGSGSVSGSASVSATPGLPVILLPKLQEIGPWPCDTGSPTALLETEFGAQIDTRRVHAEPEWTRKREEGNLHQAVFAQIEKRALAARQELQQIARDYRAREGGDTDVHMAVVSHGAFLHFLSGCFYEIPRRTATVWSNAAYRTFTFADPTLQDENAELVETQESWNAVHGADKQRPTTAEEKKELQEAYKKLVGVYLSDEWQQRK</sequence>
<dbReference type="InterPro" id="IPR013078">
    <property type="entry name" value="His_Pase_superF_clade-1"/>
</dbReference>
<comment type="caution">
    <text evidence="2">The sequence shown here is derived from an EMBL/GenBank/DDBJ whole genome shotgun (WGS) entry which is preliminary data.</text>
</comment>
<dbReference type="CDD" id="cd07067">
    <property type="entry name" value="HP_PGM_like"/>
    <property type="match status" value="1"/>
</dbReference>
<dbReference type="SUPFAM" id="SSF53254">
    <property type="entry name" value="Phosphoglycerate mutase-like"/>
    <property type="match status" value="1"/>
</dbReference>
<dbReference type="InterPro" id="IPR050275">
    <property type="entry name" value="PGM_Phosphatase"/>
</dbReference>
<dbReference type="PANTHER" id="PTHR48100:SF54">
    <property type="entry name" value="PHOSPHATASE SPAC5H10.03-RELATED"/>
    <property type="match status" value="1"/>
</dbReference>
<evidence type="ECO:0000256" key="1">
    <source>
        <dbReference type="SAM" id="MobiDB-lite"/>
    </source>
</evidence>
<dbReference type="Pfam" id="PF00300">
    <property type="entry name" value="His_Phos_1"/>
    <property type="match status" value="1"/>
</dbReference>
<dbReference type="Proteomes" id="UP000033483">
    <property type="component" value="Unassembled WGS sequence"/>
</dbReference>
<dbReference type="SMART" id="SM00855">
    <property type="entry name" value="PGAM"/>
    <property type="match status" value="1"/>
</dbReference>
<dbReference type="EMBL" id="LAEV01002237">
    <property type="protein sequence ID" value="KKA26268.1"/>
    <property type="molecule type" value="Genomic_DNA"/>
</dbReference>
<organism evidence="2 3">
    <name type="scientific">Thielaviopsis punctulata</name>
    <dbReference type="NCBI Taxonomy" id="72032"/>
    <lineage>
        <taxon>Eukaryota</taxon>
        <taxon>Fungi</taxon>
        <taxon>Dikarya</taxon>
        <taxon>Ascomycota</taxon>
        <taxon>Pezizomycotina</taxon>
        <taxon>Sordariomycetes</taxon>
        <taxon>Hypocreomycetidae</taxon>
        <taxon>Microascales</taxon>
        <taxon>Ceratocystidaceae</taxon>
        <taxon>Thielaviopsis</taxon>
    </lineage>
</organism>
<proteinExistence type="predicted"/>
<accession>A0A0F4Z8V1</accession>
<keyword evidence="3" id="KW-1185">Reference proteome</keyword>
<evidence type="ECO:0000313" key="2">
    <source>
        <dbReference type="EMBL" id="KKA26268.1"/>
    </source>
</evidence>
<dbReference type="GO" id="GO:0005737">
    <property type="term" value="C:cytoplasm"/>
    <property type="evidence" value="ECO:0007669"/>
    <property type="project" value="TreeGrafter"/>
</dbReference>